<dbReference type="Proteomes" id="UP000095287">
    <property type="component" value="Unplaced"/>
</dbReference>
<sequence length="89" mass="10028">MTDVDISVVKSSVPVEQRNFAVQCVSESVEMYGSNQTQVLRRVAREFCDKFGSGWQCCVDREADLSNDDSICVNIGSLLIMIYKNKRSK</sequence>
<dbReference type="Gene3D" id="3.30.740.10">
    <property type="entry name" value="Protein Inhibitor Of Neuronal Nitric Oxide Synthase"/>
    <property type="match status" value="1"/>
</dbReference>
<protein>
    <submittedName>
        <fullName evidence="2">Dynein light chain</fullName>
    </submittedName>
</protein>
<name>A0A1I7YLT8_9BILA</name>
<reference evidence="2" key="1">
    <citation type="submission" date="2016-11" db="UniProtKB">
        <authorList>
            <consortium name="WormBaseParasite"/>
        </authorList>
    </citation>
    <scope>IDENTIFICATION</scope>
</reference>
<dbReference type="SMART" id="SM01375">
    <property type="entry name" value="Dynein_light"/>
    <property type="match status" value="1"/>
</dbReference>
<evidence type="ECO:0000313" key="1">
    <source>
        <dbReference type="Proteomes" id="UP000095287"/>
    </source>
</evidence>
<dbReference type="InterPro" id="IPR001372">
    <property type="entry name" value="Dynein_light_chain_typ-1/2"/>
</dbReference>
<evidence type="ECO:0000313" key="2">
    <source>
        <dbReference type="WBParaSite" id="L893_g17648.t1"/>
    </source>
</evidence>
<dbReference type="Pfam" id="PF01221">
    <property type="entry name" value="Dynein_light"/>
    <property type="match status" value="1"/>
</dbReference>
<dbReference type="SUPFAM" id="SSF54648">
    <property type="entry name" value="DLC"/>
    <property type="match status" value="1"/>
</dbReference>
<keyword evidence="1" id="KW-1185">Reference proteome</keyword>
<accession>A0A1I7YLT8</accession>
<dbReference type="InterPro" id="IPR037177">
    <property type="entry name" value="DLC_sf"/>
</dbReference>
<dbReference type="GO" id="GO:0030286">
    <property type="term" value="C:dynein complex"/>
    <property type="evidence" value="ECO:0007669"/>
    <property type="project" value="InterPro"/>
</dbReference>
<dbReference type="AlphaFoldDB" id="A0A1I7YLT8"/>
<proteinExistence type="predicted"/>
<dbReference type="WBParaSite" id="L893_g17648.t1">
    <property type="protein sequence ID" value="L893_g17648.t1"/>
    <property type="gene ID" value="L893_g17648"/>
</dbReference>
<organism evidence="1 2">
    <name type="scientific">Steinernema glaseri</name>
    <dbReference type="NCBI Taxonomy" id="37863"/>
    <lineage>
        <taxon>Eukaryota</taxon>
        <taxon>Metazoa</taxon>
        <taxon>Ecdysozoa</taxon>
        <taxon>Nematoda</taxon>
        <taxon>Chromadorea</taxon>
        <taxon>Rhabditida</taxon>
        <taxon>Tylenchina</taxon>
        <taxon>Panagrolaimomorpha</taxon>
        <taxon>Strongyloidoidea</taxon>
        <taxon>Steinernematidae</taxon>
        <taxon>Steinernema</taxon>
    </lineage>
</organism>
<dbReference type="GO" id="GO:0007017">
    <property type="term" value="P:microtubule-based process"/>
    <property type="evidence" value="ECO:0007669"/>
    <property type="project" value="InterPro"/>
</dbReference>